<dbReference type="Gene3D" id="2.80.10.50">
    <property type="match status" value="2"/>
</dbReference>
<comment type="similarity">
    <text evidence="1">Belongs to the AB hydrolase superfamily.</text>
</comment>
<feature type="region of interest" description="Disordered" evidence="3">
    <location>
        <begin position="182"/>
        <end position="203"/>
    </location>
</feature>
<feature type="domain" description="Ricin B lectin" evidence="4">
    <location>
        <begin position="180"/>
        <end position="285"/>
    </location>
</feature>
<dbReference type="InterPro" id="IPR041127">
    <property type="entry name" value="PET_hydrolase/cutinase-like"/>
</dbReference>
<dbReference type="InterPro" id="IPR035992">
    <property type="entry name" value="Ricin_B-like_lectins"/>
</dbReference>
<evidence type="ECO:0000256" key="2">
    <source>
        <dbReference type="ARBA" id="ARBA00022801"/>
    </source>
</evidence>
<dbReference type="SUPFAM" id="SSF50370">
    <property type="entry name" value="Ricin B-like lectins"/>
    <property type="match status" value="1"/>
</dbReference>
<evidence type="ECO:0000256" key="1">
    <source>
        <dbReference type="ARBA" id="ARBA00008645"/>
    </source>
</evidence>
<dbReference type="GO" id="GO:0052689">
    <property type="term" value="F:carboxylic ester hydrolase activity"/>
    <property type="evidence" value="ECO:0007669"/>
    <property type="project" value="UniProtKB-ARBA"/>
</dbReference>
<keyword evidence="2" id="KW-0378">Hydrolase</keyword>
<dbReference type="Pfam" id="PF00652">
    <property type="entry name" value="Ricin_B_lectin"/>
    <property type="match status" value="1"/>
</dbReference>
<evidence type="ECO:0000313" key="5">
    <source>
        <dbReference type="EMBL" id="QLK00531.1"/>
    </source>
</evidence>
<protein>
    <submittedName>
        <fullName evidence="5">RICIN domain-containing protein</fullName>
    </submittedName>
</protein>
<evidence type="ECO:0000256" key="3">
    <source>
        <dbReference type="SAM" id="MobiDB-lite"/>
    </source>
</evidence>
<dbReference type="SMART" id="SM00458">
    <property type="entry name" value="RICIN"/>
    <property type="match status" value="1"/>
</dbReference>
<evidence type="ECO:0000259" key="4">
    <source>
        <dbReference type="SMART" id="SM00458"/>
    </source>
</evidence>
<organism evidence="5">
    <name type="scientific">Micromonospora carbonacea</name>
    <dbReference type="NCBI Taxonomy" id="47853"/>
    <lineage>
        <taxon>Bacteria</taxon>
        <taxon>Bacillati</taxon>
        <taxon>Actinomycetota</taxon>
        <taxon>Actinomycetes</taxon>
        <taxon>Micromonosporales</taxon>
        <taxon>Micromonosporaceae</taxon>
        <taxon>Micromonospora</taxon>
    </lineage>
</organism>
<dbReference type="InterPro" id="IPR050261">
    <property type="entry name" value="FrsA_esterase"/>
</dbReference>
<dbReference type="InterPro" id="IPR000772">
    <property type="entry name" value="Ricin_B_lectin"/>
</dbReference>
<gene>
    <name evidence="5" type="ORF">HZU44_11150</name>
</gene>
<name>A0A7D6CEI2_9ACTN</name>
<dbReference type="PROSITE" id="PS50231">
    <property type="entry name" value="RICIN_B_LECTIN"/>
    <property type="match status" value="1"/>
</dbReference>
<dbReference type="PANTHER" id="PTHR22946">
    <property type="entry name" value="DIENELACTONE HYDROLASE DOMAIN-CONTAINING PROTEIN-RELATED"/>
    <property type="match status" value="1"/>
</dbReference>
<dbReference type="AlphaFoldDB" id="A0A7D6CEI2"/>
<dbReference type="Pfam" id="PF12740">
    <property type="entry name" value="PETase"/>
    <property type="match status" value="1"/>
</dbReference>
<proteinExistence type="inferred from homology"/>
<dbReference type="InterPro" id="IPR029058">
    <property type="entry name" value="AB_hydrolase_fold"/>
</dbReference>
<dbReference type="CDD" id="cd23418">
    <property type="entry name" value="beta-trefoil_Ricin_XLN-like"/>
    <property type="match status" value="1"/>
</dbReference>
<dbReference type="SUPFAM" id="SSF53474">
    <property type="entry name" value="alpha/beta-Hydrolases"/>
    <property type="match status" value="1"/>
</dbReference>
<dbReference type="Gene3D" id="3.40.50.1820">
    <property type="entry name" value="alpha/beta hydrolase"/>
    <property type="match status" value="1"/>
</dbReference>
<accession>A0A7D6CEI2</accession>
<reference evidence="5" key="1">
    <citation type="submission" date="2020-08" db="EMBL/GenBank/DDBJ databases">
        <title>A bifunctional nitrone conjugated secondary metabolite targeting the ribosome.</title>
        <authorList>
            <person name="Limbrick E.M."/>
            <person name="Graf M."/>
            <person name="Derewacz D.K."/>
            <person name="Nguyen F."/>
            <person name="Spraggins J.M."/>
            <person name="Wieland M."/>
            <person name="Ynigez-Gutierrez A.E."/>
            <person name="Reisman B.J."/>
            <person name="Zinshteyn B."/>
            <person name="McCulloch K."/>
            <person name="Iverson T.M."/>
            <person name="Green R."/>
            <person name="Wilson D.N."/>
            <person name="Bachmann B.O."/>
        </authorList>
    </citation>
    <scope>NUCLEOTIDE SEQUENCE</scope>
    <source>
        <strain evidence="5">Africana</strain>
    </source>
</reference>
<dbReference type="EMBL" id="CP058905">
    <property type="protein sequence ID" value="QLK00531.1"/>
    <property type="molecule type" value="Genomic_DNA"/>
</dbReference>
<dbReference type="PANTHER" id="PTHR22946:SF9">
    <property type="entry name" value="POLYKETIDE TRANSFERASE AF380"/>
    <property type="match status" value="1"/>
</dbReference>
<sequence>MRLAQFLDAINQLRARTGHTCSRRIDILAALEYLTGQSPVRDRADPNRLAVLGHCMGGGGAISATMRRPSLKAAVPLAPASFSQNLSSVRVPTLMMGARDDGTIPASSLNSLWATKPSTTKGAYVELSGGGHGFPTWGNSQVTRREIPWLKIFLDNDNRYTQFLCPSLADSTGVSRYLSECPYGSTGQPSSPPVTTPPASGGPIRAVGAGKCLDVPNASQTNDTQLTIWDCTGNPNQQWNVNANGTITGVQSGLCLDVTGGSTANGALAQLWSCNGGNNQQWRLG</sequence>